<keyword evidence="5 10" id="KW-0547">Nucleotide-binding</keyword>
<keyword evidence="6 10" id="KW-0067">ATP-binding</keyword>
<evidence type="ECO:0000313" key="13">
    <source>
        <dbReference type="Proteomes" id="UP000184041"/>
    </source>
</evidence>
<dbReference type="InterPro" id="IPR036412">
    <property type="entry name" value="HAD-like_sf"/>
</dbReference>
<feature type="domain" description="HMA" evidence="11">
    <location>
        <begin position="72"/>
        <end position="138"/>
    </location>
</feature>
<dbReference type="InterPro" id="IPR006121">
    <property type="entry name" value="HMA_dom"/>
</dbReference>
<dbReference type="OrthoDB" id="1521937at2"/>
<dbReference type="PROSITE" id="PS50846">
    <property type="entry name" value="HMA_2"/>
    <property type="match status" value="1"/>
</dbReference>
<organism evidence="12 13">
    <name type="scientific">Fodinibius roseus</name>
    <dbReference type="NCBI Taxonomy" id="1194090"/>
    <lineage>
        <taxon>Bacteria</taxon>
        <taxon>Pseudomonadati</taxon>
        <taxon>Balneolota</taxon>
        <taxon>Balneolia</taxon>
        <taxon>Balneolales</taxon>
        <taxon>Balneolaceae</taxon>
        <taxon>Fodinibius</taxon>
    </lineage>
</organism>
<dbReference type="RefSeq" id="WP_073067091.1">
    <property type="nucleotide sequence ID" value="NZ_FQUS01000021.1"/>
</dbReference>
<dbReference type="AlphaFoldDB" id="A0A1M5HUG8"/>
<evidence type="ECO:0000256" key="6">
    <source>
        <dbReference type="ARBA" id="ARBA00022840"/>
    </source>
</evidence>
<feature type="transmembrane region" description="Helical" evidence="10">
    <location>
        <begin position="435"/>
        <end position="458"/>
    </location>
</feature>
<dbReference type="Gene3D" id="3.40.50.1000">
    <property type="entry name" value="HAD superfamily/HAD-like"/>
    <property type="match status" value="1"/>
</dbReference>
<dbReference type="CDD" id="cd02079">
    <property type="entry name" value="P-type_ATPase_HM"/>
    <property type="match status" value="1"/>
</dbReference>
<evidence type="ECO:0000256" key="3">
    <source>
        <dbReference type="ARBA" id="ARBA00022692"/>
    </source>
</evidence>
<dbReference type="InterPro" id="IPR023298">
    <property type="entry name" value="ATPase_P-typ_TM_dom_sf"/>
</dbReference>
<dbReference type="NCBIfam" id="TIGR01525">
    <property type="entry name" value="ATPase-IB_hvy"/>
    <property type="match status" value="1"/>
</dbReference>
<dbReference type="InterPro" id="IPR023299">
    <property type="entry name" value="ATPase_P-typ_cyto_dom_N"/>
</dbReference>
<evidence type="ECO:0000256" key="4">
    <source>
        <dbReference type="ARBA" id="ARBA00022723"/>
    </source>
</evidence>
<dbReference type="NCBIfam" id="TIGR01494">
    <property type="entry name" value="ATPase_P-type"/>
    <property type="match status" value="1"/>
</dbReference>
<dbReference type="InterPro" id="IPR036163">
    <property type="entry name" value="HMA_dom_sf"/>
</dbReference>
<dbReference type="PANTHER" id="PTHR43520:SF8">
    <property type="entry name" value="P-TYPE CU(+) TRANSPORTER"/>
    <property type="match status" value="1"/>
</dbReference>
<dbReference type="GO" id="GO:0055070">
    <property type="term" value="P:copper ion homeostasis"/>
    <property type="evidence" value="ECO:0007669"/>
    <property type="project" value="TreeGrafter"/>
</dbReference>
<keyword evidence="8 10" id="KW-1133">Transmembrane helix</keyword>
<dbReference type="GO" id="GO:0005886">
    <property type="term" value="C:plasma membrane"/>
    <property type="evidence" value="ECO:0007669"/>
    <property type="project" value="UniProtKB-SubCell"/>
</dbReference>
<dbReference type="Pfam" id="PF00702">
    <property type="entry name" value="Hydrolase"/>
    <property type="match status" value="1"/>
</dbReference>
<dbReference type="PROSITE" id="PS00154">
    <property type="entry name" value="ATPASE_E1_E2"/>
    <property type="match status" value="1"/>
</dbReference>
<dbReference type="PRINTS" id="PR00119">
    <property type="entry name" value="CATATPASE"/>
</dbReference>
<keyword evidence="13" id="KW-1185">Reference proteome</keyword>
<feature type="transmembrane region" description="Helical" evidence="10">
    <location>
        <begin position="254"/>
        <end position="272"/>
    </location>
</feature>
<dbReference type="InterPro" id="IPR059000">
    <property type="entry name" value="ATPase_P-type_domA"/>
</dbReference>
<dbReference type="STRING" id="1194090.SAMN05443144_12122"/>
<dbReference type="GO" id="GO:0005524">
    <property type="term" value="F:ATP binding"/>
    <property type="evidence" value="ECO:0007669"/>
    <property type="project" value="UniProtKB-UniRule"/>
</dbReference>
<dbReference type="InterPro" id="IPR001757">
    <property type="entry name" value="P_typ_ATPase"/>
</dbReference>
<proteinExistence type="inferred from homology"/>
<keyword evidence="4 10" id="KW-0479">Metal-binding</keyword>
<dbReference type="GO" id="GO:0012505">
    <property type="term" value="C:endomembrane system"/>
    <property type="evidence" value="ECO:0007669"/>
    <property type="project" value="UniProtKB-SubCell"/>
</dbReference>
<dbReference type="InterPro" id="IPR018303">
    <property type="entry name" value="ATPase_P-typ_P_site"/>
</dbReference>
<keyword evidence="9 10" id="KW-0472">Membrane</keyword>
<evidence type="ECO:0000313" key="12">
    <source>
        <dbReference type="EMBL" id="SHG19557.1"/>
    </source>
</evidence>
<dbReference type="SUPFAM" id="SSF56784">
    <property type="entry name" value="HAD-like"/>
    <property type="match status" value="1"/>
</dbReference>
<dbReference type="Gene3D" id="3.30.70.100">
    <property type="match status" value="1"/>
</dbReference>
<feature type="transmembrane region" description="Helical" evidence="10">
    <location>
        <begin position="405"/>
        <end position="423"/>
    </location>
</feature>
<evidence type="ECO:0000256" key="5">
    <source>
        <dbReference type="ARBA" id="ARBA00022741"/>
    </source>
</evidence>
<evidence type="ECO:0000256" key="8">
    <source>
        <dbReference type="ARBA" id="ARBA00022989"/>
    </source>
</evidence>
<feature type="transmembrane region" description="Helical" evidence="10">
    <location>
        <begin position="230"/>
        <end position="248"/>
    </location>
</feature>
<evidence type="ECO:0000256" key="1">
    <source>
        <dbReference type="ARBA" id="ARBA00004127"/>
    </source>
</evidence>
<dbReference type="GO" id="GO:0005507">
    <property type="term" value="F:copper ion binding"/>
    <property type="evidence" value="ECO:0007669"/>
    <property type="project" value="TreeGrafter"/>
</dbReference>
<dbReference type="Pfam" id="PF00122">
    <property type="entry name" value="E1-E2_ATPase"/>
    <property type="match status" value="1"/>
</dbReference>
<evidence type="ECO:0000256" key="9">
    <source>
        <dbReference type="ARBA" id="ARBA00023136"/>
    </source>
</evidence>
<comment type="subcellular location">
    <subcellularLocation>
        <location evidence="10">Cell membrane</location>
    </subcellularLocation>
    <subcellularLocation>
        <location evidence="1">Endomembrane system</location>
        <topology evidence="1">Multi-pass membrane protein</topology>
    </subcellularLocation>
</comment>
<dbReference type="CDD" id="cd00371">
    <property type="entry name" value="HMA"/>
    <property type="match status" value="1"/>
</dbReference>
<comment type="similarity">
    <text evidence="2 10">Belongs to the cation transport ATPase (P-type) (TC 3.A.3) family. Type IB subfamily.</text>
</comment>
<keyword evidence="3 10" id="KW-0812">Transmembrane</keyword>
<reference evidence="12 13" key="1">
    <citation type="submission" date="2016-11" db="EMBL/GenBank/DDBJ databases">
        <authorList>
            <person name="Jaros S."/>
            <person name="Januszkiewicz K."/>
            <person name="Wedrychowicz H."/>
        </authorList>
    </citation>
    <scope>NUCLEOTIDE SEQUENCE [LARGE SCALE GENOMIC DNA]</scope>
    <source>
        <strain evidence="12 13">DSM 21986</strain>
    </source>
</reference>
<feature type="transmembrane region" description="Helical" evidence="10">
    <location>
        <begin position="194"/>
        <end position="218"/>
    </location>
</feature>
<feature type="transmembrane region" description="Helical" evidence="10">
    <location>
        <begin position="155"/>
        <end position="174"/>
    </location>
</feature>
<dbReference type="SUPFAM" id="SSF81665">
    <property type="entry name" value="Calcium ATPase, transmembrane domain M"/>
    <property type="match status" value="1"/>
</dbReference>
<evidence type="ECO:0000259" key="11">
    <source>
        <dbReference type="PROSITE" id="PS50846"/>
    </source>
</evidence>
<dbReference type="SUPFAM" id="SSF81653">
    <property type="entry name" value="Calcium ATPase, transduction domain A"/>
    <property type="match status" value="1"/>
</dbReference>
<feature type="transmembrane region" description="Helical" evidence="10">
    <location>
        <begin position="739"/>
        <end position="756"/>
    </location>
</feature>
<dbReference type="Proteomes" id="UP000184041">
    <property type="component" value="Unassembled WGS sequence"/>
</dbReference>
<dbReference type="GO" id="GO:0016887">
    <property type="term" value="F:ATP hydrolysis activity"/>
    <property type="evidence" value="ECO:0007669"/>
    <property type="project" value="InterPro"/>
</dbReference>
<dbReference type="EMBL" id="FQUS01000021">
    <property type="protein sequence ID" value="SHG19557.1"/>
    <property type="molecule type" value="Genomic_DNA"/>
</dbReference>
<sequence length="785" mass="85327">MSAQKCRLCELETPDPPVTAGDVDGVFCCRGCLQVHRLLRDMDKEQARELRTQTVQQRREEKEERTLPDNHEEAFFRVDGMHCATCESFVEALAVRRKGIYRCEASYASEMIKVYYDPGFLEPADLPPLLSKMGYTVRPMDADTDEEQLDQEARLIIGGFFGLIGLLLYALFLYPSYITGEGFIPLTKPEQLFFVSNIFVMTSFVLGYTGFPILRGAWVSISVANPNMDLLVSIAAVSAYLYSVGAMLTGSPEVYFDVTMAIILVVSLGNYYEKSLKSEKQSLLSRFSQKKINHAWVRQNGQLKKTPVSDLEPGERVLVRAGERIPVDGTIVEGQGVVNEALMTGESMPVSKKQGDRVLSGTILTQNALTISTGETVQSTIDELIRLMWNIQSSRPGKQRLADRIAAYFVPAVLILGAGTFVFHLAGGTAVTDAMLAALAVLIVSCPCALGLATPLAIASGIRSGLENGIIFKTAAVFEEEAHIDIVAFDKTGTLTSGHMHLLDEGSSPQALRYAALLEQYSSHPVAKPIAALASADTSSHSLQNVRSCSTGLSGDIGATRVWVGQPEWLKEKQLRLPPDLRTKVSASREQGQLPVGVGWDGEIRSILIVGDRLREDAQSVISGLREEKKKIALITGDSERAARASREALGPDFLFTEARPESKSNIIKELRTFGRVAMVGDGSNDAPALAEADLGIAFGDLTAIAAESAQVVLPGDRLPVVPRVFRAMRLTRNRIRQNLGWAFLYNLITIPLAVAGTINPLFAAGAMAASSLLVVGNSSRDMPI</sequence>
<dbReference type="InterPro" id="IPR027256">
    <property type="entry name" value="P-typ_ATPase_IB"/>
</dbReference>
<dbReference type="Gene3D" id="3.40.1110.10">
    <property type="entry name" value="Calcium-transporting ATPase, cytoplasmic domain N"/>
    <property type="match status" value="1"/>
</dbReference>
<evidence type="ECO:0000256" key="10">
    <source>
        <dbReference type="RuleBase" id="RU362081"/>
    </source>
</evidence>
<dbReference type="GO" id="GO:0043682">
    <property type="term" value="F:P-type divalent copper transporter activity"/>
    <property type="evidence" value="ECO:0007669"/>
    <property type="project" value="TreeGrafter"/>
</dbReference>
<dbReference type="Gene3D" id="2.70.150.10">
    <property type="entry name" value="Calcium-transporting ATPase, cytoplasmic transduction domain A"/>
    <property type="match status" value="1"/>
</dbReference>
<evidence type="ECO:0000256" key="2">
    <source>
        <dbReference type="ARBA" id="ARBA00006024"/>
    </source>
</evidence>
<protein>
    <submittedName>
        <fullName evidence="12">Cu2+-exporting ATPase</fullName>
    </submittedName>
</protein>
<gene>
    <name evidence="12" type="ORF">SAMN05443144_12122</name>
</gene>
<name>A0A1M5HUG8_9BACT</name>
<dbReference type="SUPFAM" id="SSF55008">
    <property type="entry name" value="HMA, heavy metal-associated domain"/>
    <property type="match status" value="1"/>
</dbReference>
<dbReference type="NCBIfam" id="TIGR01511">
    <property type="entry name" value="ATPase-IB1_Cu"/>
    <property type="match status" value="1"/>
</dbReference>
<dbReference type="InterPro" id="IPR023214">
    <property type="entry name" value="HAD_sf"/>
</dbReference>
<evidence type="ECO:0000256" key="7">
    <source>
        <dbReference type="ARBA" id="ARBA00022967"/>
    </source>
</evidence>
<accession>A0A1M5HUG8</accession>
<dbReference type="PANTHER" id="PTHR43520">
    <property type="entry name" value="ATP7, ISOFORM B"/>
    <property type="match status" value="1"/>
</dbReference>
<keyword evidence="10" id="KW-1003">Cell membrane</keyword>
<dbReference type="InterPro" id="IPR008250">
    <property type="entry name" value="ATPase_P-typ_transduc_dom_A_sf"/>
</dbReference>
<keyword evidence="7" id="KW-1278">Translocase</keyword>